<feature type="compositionally biased region" description="Polar residues" evidence="1">
    <location>
        <begin position="122"/>
        <end position="136"/>
    </location>
</feature>
<feature type="compositionally biased region" description="Polar residues" evidence="1">
    <location>
        <begin position="461"/>
        <end position="475"/>
    </location>
</feature>
<evidence type="ECO:0008006" key="5">
    <source>
        <dbReference type="Google" id="ProtNLM"/>
    </source>
</evidence>
<feature type="transmembrane region" description="Helical" evidence="2">
    <location>
        <begin position="516"/>
        <end position="540"/>
    </location>
</feature>
<feature type="region of interest" description="Disordered" evidence="1">
    <location>
        <begin position="1"/>
        <end position="155"/>
    </location>
</feature>
<dbReference type="AlphaFoldDB" id="A0A6A5U862"/>
<reference evidence="3" key="1">
    <citation type="journal article" date="2020" name="Stud. Mycol.">
        <title>101 Dothideomycetes genomes: a test case for predicting lifestyles and emergence of pathogens.</title>
        <authorList>
            <person name="Haridas S."/>
            <person name="Albert R."/>
            <person name="Binder M."/>
            <person name="Bloem J."/>
            <person name="Labutti K."/>
            <person name="Salamov A."/>
            <person name="Andreopoulos B."/>
            <person name="Baker S."/>
            <person name="Barry K."/>
            <person name="Bills G."/>
            <person name="Bluhm B."/>
            <person name="Cannon C."/>
            <person name="Castanera R."/>
            <person name="Culley D."/>
            <person name="Daum C."/>
            <person name="Ezra D."/>
            <person name="Gonzalez J."/>
            <person name="Henrissat B."/>
            <person name="Kuo A."/>
            <person name="Liang C."/>
            <person name="Lipzen A."/>
            <person name="Lutzoni F."/>
            <person name="Magnuson J."/>
            <person name="Mondo S."/>
            <person name="Nolan M."/>
            <person name="Ohm R."/>
            <person name="Pangilinan J."/>
            <person name="Park H.-J."/>
            <person name="Ramirez L."/>
            <person name="Alfaro M."/>
            <person name="Sun H."/>
            <person name="Tritt A."/>
            <person name="Yoshinaga Y."/>
            <person name="Zwiers L.-H."/>
            <person name="Turgeon B."/>
            <person name="Goodwin S."/>
            <person name="Spatafora J."/>
            <person name="Crous P."/>
            <person name="Grigoriev I."/>
        </authorList>
    </citation>
    <scope>NUCLEOTIDE SEQUENCE</scope>
    <source>
        <strain evidence="3">CBS 675.92</strain>
    </source>
</reference>
<evidence type="ECO:0000313" key="3">
    <source>
        <dbReference type="EMBL" id="KAF1959076.1"/>
    </source>
</evidence>
<feature type="region of interest" description="Disordered" evidence="1">
    <location>
        <begin position="403"/>
        <end position="484"/>
    </location>
</feature>
<feature type="region of interest" description="Disordered" evidence="1">
    <location>
        <begin position="695"/>
        <end position="726"/>
    </location>
</feature>
<sequence length="920" mass="100208">MYQASPPENDAQIAARRAMAKRSSRSFAARISRTRSRKMEVIGKSAKPGITVDTSFTRHRGTTPHQMYPQEGEVKSGGSIRKQSWFGLGRSNAKTKGLGIMKGTPQPEAPSRASDRKLPPQDGSSGSNALKTADSVTSEDKPWHEISPWDRPIPIGISVPSDSVTDFSPYQGIRNRSDSDATLATPSIIITPAAAMKSVWSPDTDSDYTPAHDHFMLRERSETLDSSDTAFEEEEDVKRKDRIMSTDTVFEEDSTPLRDNANATLAVDTATTPNSRRSQGWWNVITTPFIMSRSNSVWTQHGPHQGKNPDVPMMPTEQRVRDDSPSTPSTFIWSATEKSPSVNGDPLPLKTTVPVHNVASPLSAMSASPVVGTATIGAVLMPSQIEKPTEAQAFAVNIELQDRRAQTSTSNPTANAAPAKLTVKIPSPDVSKSPPKLQKSQQAVPTFPPPPTSFQKGAKSSYRNESRASSPVSTTDLKEKRQHRKAGNIMAKLALCRRKKDVEKQDGKPRKKRSRCFWCCGCCILILVLLAIIIPVVVVFTKKHNKERPIETPSNWLNLTGYPPMPTGISTIAQPEAVKEQTGCVAPATAWSCAVPKEQYSDISPNKPDQPNLKFEIIFQNGTVPDASKTRPLKRAANPVSAGALVRYSALDARATPSASPVPPSIDDRKFLGQATDKVSAPFEGEDTPFFISFQDSKPSSSPRLLKREENPDNQNNITTNIPPPALNADGTAAPANLLPYASGQPLRLFNRGKADEHYGFYTYFDRSIFLKTIQGDFSRGGNPSDTDGGSARDAAKVRCTYSQTRFLVQIWTRSQTTKPMLRGAASNNSAAALARPGTFPYPVTVTIDRHGGDAAKKGLYCYNMENDSTIVDEAKNKFLLLEDRAFGGTLTNGNFTLDTKTPIDGGSGGCSCTWQNWLA</sequence>
<proteinExistence type="predicted"/>
<evidence type="ECO:0000256" key="1">
    <source>
        <dbReference type="SAM" id="MobiDB-lite"/>
    </source>
</evidence>
<evidence type="ECO:0000256" key="2">
    <source>
        <dbReference type="SAM" id="Phobius"/>
    </source>
</evidence>
<organism evidence="3 4">
    <name type="scientific">Byssothecium circinans</name>
    <dbReference type="NCBI Taxonomy" id="147558"/>
    <lineage>
        <taxon>Eukaryota</taxon>
        <taxon>Fungi</taxon>
        <taxon>Dikarya</taxon>
        <taxon>Ascomycota</taxon>
        <taxon>Pezizomycotina</taxon>
        <taxon>Dothideomycetes</taxon>
        <taxon>Pleosporomycetidae</taxon>
        <taxon>Pleosporales</taxon>
        <taxon>Massarineae</taxon>
        <taxon>Massarinaceae</taxon>
        <taxon>Byssothecium</taxon>
    </lineage>
</organism>
<name>A0A6A5U862_9PLEO</name>
<evidence type="ECO:0000313" key="4">
    <source>
        <dbReference type="Proteomes" id="UP000800035"/>
    </source>
</evidence>
<keyword evidence="2" id="KW-0472">Membrane</keyword>
<keyword evidence="4" id="KW-1185">Reference proteome</keyword>
<protein>
    <recommendedName>
        <fullName evidence="5">Glycoprotease family protein</fullName>
    </recommendedName>
</protein>
<dbReference type="Proteomes" id="UP000800035">
    <property type="component" value="Unassembled WGS sequence"/>
</dbReference>
<gene>
    <name evidence="3" type="ORF">CC80DRAFT_440289</name>
</gene>
<feature type="region of interest" description="Disordered" evidence="1">
    <location>
        <begin position="297"/>
        <end position="328"/>
    </location>
</feature>
<accession>A0A6A5U862</accession>
<dbReference type="OrthoDB" id="10259622at2759"/>
<keyword evidence="2" id="KW-1133">Transmembrane helix</keyword>
<dbReference type="EMBL" id="ML976985">
    <property type="protein sequence ID" value="KAF1959076.1"/>
    <property type="molecule type" value="Genomic_DNA"/>
</dbReference>
<keyword evidence="2" id="KW-0812">Transmembrane</keyword>
<feature type="compositionally biased region" description="Basic and acidic residues" evidence="1">
    <location>
        <begin position="138"/>
        <end position="148"/>
    </location>
</feature>